<gene>
    <name evidence="2" type="ORF">HELGO_WM3220</name>
</gene>
<feature type="transmembrane region" description="Helical" evidence="1">
    <location>
        <begin position="46"/>
        <end position="70"/>
    </location>
</feature>
<dbReference type="EMBL" id="CACVAS010000047">
    <property type="protein sequence ID" value="CAA6806727.1"/>
    <property type="molecule type" value="Genomic_DNA"/>
</dbReference>
<evidence type="ECO:0000313" key="2">
    <source>
        <dbReference type="EMBL" id="CAA6806727.1"/>
    </source>
</evidence>
<keyword evidence="1" id="KW-0812">Transmembrane</keyword>
<reference evidence="2" key="1">
    <citation type="submission" date="2020-01" db="EMBL/GenBank/DDBJ databases">
        <authorList>
            <person name="Meier V. D."/>
            <person name="Meier V D."/>
        </authorList>
    </citation>
    <scope>NUCLEOTIDE SEQUENCE</scope>
    <source>
        <strain evidence="2">HLG_WM_MAG_01</strain>
    </source>
</reference>
<evidence type="ECO:0000256" key="1">
    <source>
        <dbReference type="SAM" id="Phobius"/>
    </source>
</evidence>
<dbReference type="AlphaFoldDB" id="A0A6S6SMZ5"/>
<sequence length="149" mass="17924">MLYIFLAFLFWLFVILSPSSLFMDFHTLIMSKLGLTLSITLIDHSFIYTIAFVKMFFIVFGFFIILPLLIEFIFLSHERLKLFYLAWQEYIWMYAHLTSYALGAIVLIVGHFWWELFGFTTHTIWIVSLLVTITLLLLFWFYHLVLKKR</sequence>
<organism evidence="2">
    <name type="scientific">uncultured Sulfurovum sp</name>
    <dbReference type="NCBI Taxonomy" id="269237"/>
    <lineage>
        <taxon>Bacteria</taxon>
        <taxon>Pseudomonadati</taxon>
        <taxon>Campylobacterota</taxon>
        <taxon>Epsilonproteobacteria</taxon>
        <taxon>Campylobacterales</taxon>
        <taxon>Sulfurovaceae</taxon>
        <taxon>Sulfurovum</taxon>
        <taxon>environmental samples</taxon>
    </lineage>
</organism>
<proteinExistence type="predicted"/>
<accession>A0A6S6SMZ5</accession>
<keyword evidence="1" id="KW-0472">Membrane</keyword>
<name>A0A6S6SMZ5_9BACT</name>
<feature type="transmembrane region" description="Helical" evidence="1">
    <location>
        <begin position="125"/>
        <end position="146"/>
    </location>
</feature>
<keyword evidence="1" id="KW-1133">Transmembrane helix</keyword>
<protein>
    <submittedName>
        <fullName evidence="2">Uncharacterized protein</fullName>
    </submittedName>
</protein>
<feature type="transmembrane region" description="Helical" evidence="1">
    <location>
        <begin position="91"/>
        <end position="113"/>
    </location>
</feature>